<evidence type="ECO:0000313" key="4">
    <source>
        <dbReference type="EMBL" id="NMY12048.1"/>
    </source>
</evidence>
<organism evidence="4 5">
    <name type="scientific">Pseudomonas veronii</name>
    <dbReference type="NCBI Taxonomy" id="76761"/>
    <lineage>
        <taxon>Bacteria</taxon>
        <taxon>Pseudomonadati</taxon>
        <taxon>Pseudomonadota</taxon>
        <taxon>Gammaproteobacteria</taxon>
        <taxon>Pseudomonadales</taxon>
        <taxon>Pseudomonadaceae</taxon>
        <taxon>Pseudomonas</taxon>
    </lineage>
</organism>
<dbReference type="InterPro" id="IPR050090">
    <property type="entry name" value="Tyrosine_recombinase_XerCD"/>
</dbReference>
<dbReference type="Pfam" id="PF00589">
    <property type="entry name" value="Phage_integrase"/>
    <property type="match status" value="1"/>
</dbReference>
<feature type="domain" description="Tyr recombinase" evidence="3">
    <location>
        <begin position="2"/>
        <end position="180"/>
    </location>
</feature>
<dbReference type="SUPFAM" id="SSF56349">
    <property type="entry name" value="DNA breaking-rejoining enzymes"/>
    <property type="match status" value="1"/>
</dbReference>
<evidence type="ECO:0000256" key="1">
    <source>
        <dbReference type="ARBA" id="ARBA00022908"/>
    </source>
</evidence>
<evidence type="ECO:0000256" key="2">
    <source>
        <dbReference type="ARBA" id="ARBA00023172"/>
    </source>
</evidence>
<dbReference type="RefSeq" id="WP_169885652.1">
    <property type="nucleotide sequence ID" value="NZ_JAAQWG010000050.1"/>
</dbReference>
<dbReference type="GO" id="GO:0003677">
    <property type="term" value="F:DNA binding"/>
    <property type="evidence" value="ECO:0007669"/>
    <property type="project" value="InterPro"/>
</dbReference>
<dbReference type="InterPro" id="IPR013762">
    <property type="entry name" value="Integrase-like_cat_sf"/>
</dbReference>
<dbReference type="InterPro" id="IPR002104">
    <property type="entry name" value="Integrase_catalytic"/>
</dbReference>
<dbReference type="Proteomes" id="UP000537729">
    <property type="component" value="Unassembled WGS sequence"/>
</dbReference>
<evidence type="ECO:0000313" key="5">
    <source>
        <dbReference type="Proteomes" id="UP000537729"/>
    </source>
</evidence>
<dbReference type="GO" id="GO:0015074">
    <property type="term" value="P:DNA integration"/>
    <property type="evidence" value="ECO:0007669"/>
    <property type="project" value="UniProtKB-KW"/>
</dbReference>
<dbReference type="AlphaFoldDB" id="A0A7Y1AA71"/>
<keyword evidence="2" id="KW-0233">DNA recombination</keyword>
<dbReference type="EMBL" id="JAAQWG010000050">
    <property type="protein sequence ID" value="NMY12048.1"/>
    <property type="molecule type" value="Genomic_DNA"/>
</dbReference>
<gene>
    <name evidence="4" type="ORF">HBO38_27090</name>
</gene>
<evidence type="ECO:0000259" key="3">
    <source>
        <dbReference type="PROSITE" id="PS51898"/>
    </source>
</evidence>
<dbReference type="InterPro" id="IPR011010">
    <property type="entry name" value="DNA_brk_join_enz"/>
</dbReference>
<sequence length="184" mass="20094">MNIVEAVKTEGEAEVIARKLTKNARGNSLYADIWRFGVNTALRISDLLSLTFEDVAGDKLVIKESKTGKTRHIDLNSSAKAIVARRKVAHPSHTFLFEVDSNRAKGKAVSRVAVAGAFKAVGDELGIQLGTHSMRKTRGWLMHSGGVSIEKICRVLNHSSPAVTMAYIGLTQAEVDATYHEFVF</sequence>
<dbReference type="PANTHER" id="PTHR30349">
    <property type="entry name" value="PHAGE INTEGRASE-RELATED"/>
    <property type="match status" value="1"/>
</dbReference>
<name>A0A7Y1AA71_PSEVE</name>
<keyword evidence="1" id="KW-0229">DNA integration</keyword>
<dbReference type="PROSITE" id="PS51898">
    <property type="entry name" value="TYR_RECOMBINASE"/>
    <property type="match status" value="1"/>
</dbReference>
<dbReference type="GO" id="GO:0006310">
    <property type="term" value="P:DNA recombination"/>
    <property type="evidence" value="ECO:0007669"/>
    <property type="project" value="UniProtKB-KW"/>
</dbReference>
<comment type="caution">
    <text evidence="4">The sequence shown here is derived from an EMBL/GenBank/DDBJ whole genome shotgun (WGS) entry which is preliminary data.</text>
</comment>
<dbReference type="Gene3D" id="1.10.443.10">
    <property type="entry name" value="Intergrase catalytic core"/>
    <property type="match status" value="1"/>
</dbReference>
<dbReference type="PANTHER" id="PTHR30349:SF82">
    <property type="entry name" value="INTEGRASE_RECOMBINASE YOEC-RELATED"/>
    <property type="match status" value="1"/>
</dbReference>
<reference evidence="4 5" key="1">
    <citation type="journal article" date="2020" name="Front. Microbiol.">
        <title>Genetic Organization of the aprX-lipA2 Operon Affects the Proteolytic Potential of Pseudomonas Species in Milk.</title>
        <authorList>
            <person name="Maier C."/>
            <person name="Huptas C."/>
            <person name="von Neubeck M."/>
            <person name="Scherer S."/>
            <person name="Wenning M."/>
            <person name="Lucking G."/>
        </authorList>
    </citation>
    <scope>NUCLEOTIDE SEQUENCE [LARGE SCALE GENOMIC DNA]</scope>
    <source>
        <strain evidence="4 5">DSM 16272</strain>
    </source>
</reference>
<accession>A0A7Y1AA71</accession>
<proteinExistence type="predicted"/>
<protein>
    <submittedName>
        <fullName evidence="4">Tyrosine-type recombinase/integrase</fullName>
    </submittedName>
</protein>